<evidence type="ECO:0000313" key="2">
    <source>
        <dbReference type="EMBL" id="HIU39417.1"/>
    </source>
</evidence>
<reference evidence="2" key="1">
    <citation type="submission" date="2020-10" db="EMBL/GenBank/DDBJ databases">
        <authorList>
            <person name="Gilroy R."/>
        </authorList>
    </citation>
    <scope>NUCLEOTIDE SEQUENCE</scope>
    <source>
        <strain evidence="2">17073</strain>
    </source>
</reference>
<protein>
    <submittedName>
        <fullName evidence="2">DUF4834 family protein</fullName>
    </submittedName>
</protein>
<feature type="compositionally biased region" description="Polar residues" evidence="1">
    <location>
        <begin position="27"/>
        <end position="43"/>
    </location>
</feature>
<name>A0A9D1LI23_9BACT</name>
<feature type="compositionally biased region" description="Basic and acidic residues" evidence="1">
    <location>
        <begin position="44"/>
        <end position="56"/>
    </location>
</feature>
<accession>A0A9D1LI23</accession>
<sequence>MIVLIAIPLFLMVIATAVLKRKWKNAWQQSPWGQKAASGTQNPKEPDRRQKKKIFDKNDGEYVAFEEISVETIEQQPDSANFDMRNCKRESQISDAEFEDL</sequence>
<dbReference type="AlphaFoldDB" id="A0A9D1LI23"/>
<proteinExistence type="predicted"/>
<evidence type="ECO:0000313" key="3">
    <source>
        <dbReference type="Proteomes" id="UP000824076"/>
    </source>
</evidence>
<comment type="caution">
    <text evidence="2">The sequence shown here is derived from an EMBL/GenBank/DDBJ whole genome shotgun (WGS) entry which is preliminary data.</text>
</comment>
<dbReference type="Proteomes" id="UP000824076">
    <property type="component" value="Unassembled WGS sequence"/>
</dbReference>
<feature type="region of interest" description="Disordered" evidence="1">
    <location>
        <begin position="27"/>
        <end position="56"/>
    </location>
</feature>
<reference evidence="2" key="2">
    <citation type="journal article" date="2021" name="PeerJ">
        <title>Extensive microbial diversity within the chicken gut microbiome revealed by metagenomics and culture.</title>
        <authorList>
            <person name="Gilroy R."/>
            <person name="Ravi A."/>
            <person name="Getino M."/>
            <person name="Pursley I."/>
            <person name="Horton D.L."/>
            <person name="Alikhan N.F."/>
            <person name="Baker D."/>
            <person name="Gharbi K."/>
            <person name="Hall N."/>
            <person name="Watson M."/>
            <person name="Adriaenssens E.M."/>
            <person name="Foster-Nyarko E."/>
            <person name="Jarju S."/>
            <person name="Secka A."/>
            <person name="Antonio M."/>
            <person name="Oren A."/>
            <person name="Chaudhuri R.R."/>
            <person name="La Ragione R."/>
            <person name="Hildebrand F."/>
            <person name="Pallen M.J."/>
        </authorList>
    </citation>
    <scope>NUCLEOTIDE SEQUENCE</scope>
    <source>
        <strain evidence="2">17073</strain>
    </source>
</reference>
<dbReference type="EMBL" id="DVMS01000199">
    <property type="protein sequence ID" value="HIU39417.1"/>
    <property type="molecule type" value="Genomic_DNA"/>
</dbReference>
<evidence type="ECO:0000256" key="1">
    <source>
        <dbReference type="SAM" id="MobiDB-lite"/>
    </source>
</evidence>
<gene>
    <name evidence="2" type="ORF">IAD18_07115</name>
</gene>
<organism evidence="2 3">
    <name type="scientific">Candidatus Limisoma intestinavium</name>
    <dbReference type="NCBI Taxonomy" id="2840856"/>
    <lineage>
        <taxon>Bacteria</taxon>
        <taxon>Pseudomonadati</taxon>
        <taxon>Bacteroidota</taxon>
        <taxon>Bacteroidia</taxon>
        <taxon>Bacteroidales</taxon>
        <taxon>Candidatus Limisoma</taxon>
    </lineage>
</organism>